<evidence type="ECO:0000313" key="3">
    <source>
        <dbReference type="Proteomes" id="UP001169242"/>
    </source>
</evidence>
<keyword evidence="3" id="KW-1185">Reference proteome</keyword>
<dbReference type="EMBL" id="JAQIFT010000003">
    <property type="protein sequence ID" value="MDA3729934.1"/>
    <property type="molecule type" value="Genomic_DNA"/>
</dbReference>
<evidence type="ECO:0000256" key="1">
    <source>
        <dbReference type="SAM" id="MobiDB-lite"/>
    </source>
</evidence>
<feature type="compositionally biased region" description="Polar residues" evidence="1">
    <location>
        <begin position="11"/>
        <end position="21"/>
    </location>
</feature>
<accession>A0AA42IYA3</accession>
<protein>
    <submittedName>
        <fullName evidence="2">Uncharacterized protein</fullName>
    </submittedName>
</protein>
<dbReference type="AlphaFoldDB" id="A0AA42IYA3"/>
<sequence>MKIDKYMPITNDRTLSTSSSNKKSVIHEQKSFQHSINKVYAHHTTYTKQGLVETTTNKKVLAITADYLEQLLANDTLNIQTDGDKYWVIIDDLLYEFSIIPKDSHKEDSKSNTQVLLNTVQECLERNQEQLDRKFKDWTLKKDILYPNQGKNALITLDDLIEKKLEYLSYSKALKIYEDDHEHL</sequence>
<reference evidence="2" key="1">
    <citation type="journal article" date="2023" name="Int. J. Syst. Evol. Microbiol.">
        <title>&lt;i&gt;Holtiella tumoricola&lt;/i&gt; gen. nov. sp. nov., isolated from a human clinical sample.</title>
        <authorList>
            <person name="Allen-Vercoe E."/>
            <person name="Daigneault M.C."/>
            <person name="Vancuren S.J."/>
            <person name="Cochrane K."/>
            <person name="O'Neal L.L."/>
            <person name="Sankaranarayanan K."/>
            <person name="Lawson P.A."/>
        </authorList>
    </citation>
    <scope>NUCLEOTIDE SEQUENCE</scope>
    <source>
        <strain evidence="2">CC70A</strain>
    </source>
</reference>
<evidence type="ECO:0000313" key="2">
    <source>
        <dbReference type="EMBL" id="MDA3729934.1"/>
    </source>
</evidence>
<name>A0AA42IYA3_9FIRM</name>
<gene>
    <name evidence="2" type="ORF">PBV87_00205</name>
</gene>
<feature type="region of interest" description="Disordered" evidence="1">
    <location>
        <begin position="1"/>
        <end position="21"/>
    </location>
</feature>
<organism evidence="2 3">
    <name type="scientific">Holtiella tumoricola</name>
    <dbReference type="NCBI Taxonomy" id="3018743"/>
    <lineage>
        <taxon>Bacteria</taxon>
        <taxon>Bacillati</taxon>
        <taxon>Bacillota</taxon>
        <taxon>Clostridia</taxon>
        <taxon>Lachnospirales</taxon>
        <taxon>Cellulosilyticaceae</taxon>
        <taxon>Holtiella</taxon>
    </lineage>
</organism>
<dbReference type="RefSeq" id="WP_271010700.1">
    <property type="nucleotide sequence ID" value="NZ_JAQIFT010000003.1"/>
</dbReference>
<comment type="caution">
    <text evidence="2">The sequence shown here is derived from an EMBL/GenBank/DDBJ whole genome shotgun (WGS) entry which is preliminary data.</text>
</comment>
<dbReference type="Proteomes" id="UP001169242">
    <property type="component" value="Unassembled WGS sequence"/>
</dbReference>
<proteinExistence type="predicted"/>